<gene>
    <name evidence="5" type="ORF">BCR32DRAFT_64631</name>
</gene>
<feature type="disulfide bond" evidence="2">
    <location>
        <begin position="279"/>
        <end position="294"/>
    </location>
</feature>
<dbReference type="InterPro" id="IPR001002">
    <property type="entry name" value="Chitin-bd_1"/>
</dbReference>
<sequence length="314" mass="36528">MTSFKKVILLLCASTVFASVENNVLEGCKDSFPSFEKYILKDSEYYTHEDIDSFCNVFNTKKSKKFYNNPIESVCYNYFLNNDYEESDFNYEQLKESGVLRNYELISSLEVKYNLGNLLCFEHNQYNNFYKKECPYFYNLIKNGFENIYDKSYFNDIKYKICRSKDCLNNVVPFYESLLSSYKNKEPVRYDFRIISKNEAETVQDFINFLKSDKCVNYESSLYDGYNEKCGQGYGFCNESSIYSCCGKNGRCGYGEDYCEKRNGCNSDYGICVSADYYCGPKNYYLVCQANECCGENGKCGTGEEYCGTKCQSE</sequence>
<proteinExistence type="predicted"/>
<feature type="domain" description="Chitin-binding type-1" evidence="4">
    <location>
        <begin position="227"/>
        <end position="274"/>
    </location>
</feature>
<dbReference type="AlphaFoldDB" id="A0A1Y1WV85"/>
<name>A0A1Y1WV85_9FUNG</name>
<keyword evidence="3" id="KW-0732">Signal</keyword>
<dbReference type="PROSITE" id="PS50941">
    <property type="entry name" value="CHIT_BIND_I_2"/>
    <property type="match status" value="2"/>
</dbReference>
<dbReference type="SUPFAM" id="SSF57016">
    <property type="entry name" value="Plant lectins/antimicrobial peptides"/>
    <property type="match status" value="1"/>
</dbReference>
<evidence type="ECO:0000313" key="5">
    <source>
        <dbReference type="EMBL" id="ORX77126.1"/>
    </source>
</evidence>
<feature type="disulfide bond" evidence="2">
    <location>
        <begin position="293"/>
        <end position="307"/>
    </location>
</feature>
<keyword evidence="1 2" id="KW-0147">Chitin-binding</keyword>
<feature type="disulfide bond" evidence="2">
    <location>
        <begin position="288"/>
        <end position="300"/>
    </location>
</feature>
<evidence type="ECO:0000313" key="6">
    <source>
        <dbReference type="Proteomes" id="UP000193944"/>
    </source>
</evidence>
<keyword evidence="2" id="KW-1015">Disulfide bond</keyword>
<dbReference type="EMBL" id="MCFG01000263">
    <property type="protein sequence ID" value="ORX77126.1"/>
    <property type="molecule type" value="Genomic_DNA"/>
</dbReference>
<dbReference type="OrthoDB" id="1193027at2759"/>
<feature type="signal peptide" evidence="3">
    <location>
        <begin position="1"/>
        <end position="18"/>
    </location>
</feature>
<reference evidence="5 6" key="2">
    <citation type="submission" date="2016-08" db="EMBL/GenBank/DDBJ databases">
        <title>Pervasive Adenine N6-methylation of Active Genes in Fungi.</title>
        <authorList>
            <consortium name="DOE Joint Genome Institute"/>
            <person name="Mondo S.J."/>
            <person name="Dannebaum R.O."/>
            <person name="Kuo R.C."/>
            <person name="Labutti K."/>
            <person name="Haridas S."/>
            <person name="Kuo A."/>
            <person name="Salamov A."/>
            <person name="Ahrendt S.R."/>
            <person name="Lipzen A."/>
            <person name="Sullivan W."/>
            <person name="Andreopoulos W.B."/>
            <person name="Clum A."/>
            <person name="Lindquist E."/>
            <person name="Daum C."/>
            <person name="Ramamoorthy G.K."/>
            <person name="Gryganskyi A."/>
            <person name="Culley D."/>
            <person name="Magnuson J.K."/>
            <person name="James T.Y."/>
            <person name="O'Malley M.A."/>
            <person name="Stajich J.E."/>
            <person name="Spatafora J.W."/>
            <person name="Visel A."/>
            <person name="Grigoriev I.V."/>
        </authorList>
    </citation>
    <scope>NUCLEOTIDE SEQUENCE [LARGE SCALE GENOMIC DNA]</scope>
    <source>
        <strain evidence="5 6">S4</strain>
    </source>
</reference>
<dbReference type="Gene3D" id="3.30.60.10">
    <property type="entry name" value="Endochitinase-like"/>
    <property type="match status" value="1"/>
</dbReference>
<dbReference type="CDD" id="cd00035">
    <property type="entry name" value="ChtBD1"/>
    <property type="match status" value="1"/>
</dbReference>
<evidence type="ECO:0000256" key="3">
    <source>
        <dbReference type="SAM" id="SignalP"/>
    </source>
</evidence>
<dbReference type="InterPro" id="IPR036861">
    <property type="entry name" value="Endochitinase-like_sf"/>
</dbReference>
<keyword evidence="6" id="KW-1185">Reference proteome</keyword>
<evidence type="ECO:0000259" key="4">
    <source>
        <dbReference type="PROSITE" id="PS50941"/>
    </source>
</evidence>
<accession>A0A1Y1WV85</accession>
<dbReference type="Proteomes" id="UP000193944">
    <property type="component" value="Unassembled WGS sequence"/>
</dbReference>
<comment type="caution">
    <text evidence="5">The sequence shown here is derived from an EMBL/GenBank/DDBJ whole genome shotgun (WGS) entry which is preliminary data.</text>
</comment>
<feature type="domain" description="Chitin-binding type-1" evidence="4">
    <location>
        <begin position="276"/>
        <end position="314"/>
    </location>
</feature>
<dbReference type="GO" id="GO:0008061">
    <property type="term" value="F:chitin binding"/>
    <property type="evidence" value="ECO:0007669"/>
    <property type="project" value="UniProtKB-UniRule"/>
</dbReference>
<evidence type="ECO:0000256" key="2">
    <source>
        <dbReference type="PROSITE-ProRule" id="PRU00261"/>
    </source>
</evidence>
<protein>
    <recommendedName>
        <fullName evidence="4">Chitin-binding type-1 domain-containing protein</fullName>
    </recommendedName>
</protein>
<feature type="disulfide bond" evidence="2">
    <location>
        <begin position="245"/>
        <end position="259"/>
    </location>
</feature>
<organism evidence="5 6">
    <name type="scientific">Anaeromyces robustus</name>
    <dbReference type="NCBI Taxonomy" id="1754192"/>
    <lineage>
        <taxon>Eukaryota</taxon>
        <taxon>Fungi</taxon>
        <taxon>Fungi incertae sedis</taxon>
        <taxon>Chytridiomycota</taxon>
        <taxon>Chytridiomycota incertae sedis</taxon>
        <taxon>Neocallimastigomycetes</taxon>
        <taxon>Neocallimastigales</taxon>
        <taxon>Neocallimastigaceae</taxon>
        <taxon>Anaeromyces</taxon>
    </lineage>
</organism>
<feature type="chain" id="PRO_5013050500" description="Chitin-binding type-1 domain-containing protein" evidence="3">
    <location>
        <begin position="19"/>
        <end position="314"/>
    </location>
</feature>
<evidence type="ECO:0000256" key="1">
    <source>
        <dbReference type="ARBA" id="ARBA00022669"/>
    </source>
</evidence>
<feature type="non-terminal residue" evidence="5">
    <location>
        <position position="314"/>
    </location>
</feature>
<reference evidence="5 6" key="1">
    <citation type="submission" date="2016-08" db="EMBL/GenBank/DDBJ databases">
        <title>A Parts List for Fungal Cellulosomes Revealed by Comparative Genomics.</title>
        <authorList>
            <consortium name="DOE Joint Genome Institute"/>
            <person name="Haitjema C.H."/>
            <person name="Gilmore S.P."/>
            <person name="Henske J.K."/>
            <person name="Solomon K.V."/>
            <person name="De Groot R."/>
            <person name="Kuo A."/>
            <person name="Mondo S.J."/>
            <person name="Salamov A.A."/>
            <person name="Labutti K."/>
            <person name="Zhao Z."/>
            <person name="Chiniquy J."/>
            <person name="Barry K."/>
            <person name="Brewer H.M."/>
            <person name="Purvine S.O."/>
            <person name="Wright A.T."/>
            <person name="Boxma B."/>
            <person name="Van Alen T."/>
            <person name="Hackstein J.H."/>
            <person name="Baker S.E."/>
            <person name="Grigoriev I.V."/>
            <person name="O'Malley M.A."/>
        </authorList>
    </citation>
    <scope>NUCLEOTIDE SEQUENCE [LARGE SCALE GENOMIC DNA]</scope>
    <source>
        <strain evidence="5 6">S4</strain>
    </source>
</reference>
<comment type="caution">
    <text evidence="2">Lacks conserved residue(s) required for the propagation of feature annotation.</text>
</comment>